<comment type="caution">
    <text evidence="1">The sequence shown here is derived from an EMBL/GenBank/DDBJ whole genome shotgun (WGS) entry which is preliminary data.</text>
</comment>
<organism evidence="1 2">
    <name type="scientific">Methanosarcina acetivorans</name>
    <dbReference type="NCBI Taxonomy" id="2214"/>
    <lineage>
        <taxon>Archaea</taxon>
        <taxon>Methanobacteriati</taxon>
        <taxon>Methanobacteriota</taxon>
        <taxon>Stenosarchaea group</taxon>
        <taxon>Methanomicrobia</taxon>
        <taxon>Methanosarcinales</taxon>
        <taxon>Methanosarcinaceae</taxon>
        <taxon>Methanosarcina</taxon>
    </lineage>
</organism>
<name>A0A832W6W2_9EURY</name>
<evidence type="ECO:0000313" key="1">
    <source>
        <dbReference type="EMBL" id="HIH93649.1"/>
    </source>
</evidence>
<dbReference type="AlphaFoldDB" id="A0A832W6W2"/>
<evidence type="ECO:0000313" key="2">
    <source>
        <dbReference type="Proteomes" id="UP000600774"/>
    </source>
</evidence>
<protein>
    <submittedName>
        <fullName evidence="1">Uncharacterized protein</fullName>
    </submittedName>
</protein>
<sequence>MTFKPSVKNCEARGCSDLIEVVQYGRRRRVCQLTKHPSGEYRIPGNFSECPREKQEA</sequence>
<proteinExistence type="predicted"/>
<dbReference type="GeneID" id="43837364"/>
<dbReference type="RefSeq" id="WP_162013102.1">
    <property type="nucleotide sequence ID" value="NZ_DUJU01000074.1"/>
</dbReference>
<dbReference type="EMBL" id="DUJU01000074">
    <property type="protein sequence ID" value="HIH93649.1"/>
    <property type="molecule type" value="Genomic_DNA"/>
</dbReference>
<reference evidence="1" key="1">
    <citation type="journal article" date="2020" name="bioRxiv">
        <title>A rank-normalized archaeal taxonomy based on genome phylogeny resolves widespread incomplete and uneven classifications.</title>
        <authorList>
            <person name="Rinke C."/>
            <person name="Chuvochina M."/>
            <person name="Mussig A.J."/>
            <person name="Chaumeil P.-A."/>
            <person name="Waite D.W."/>
            <person name="Whitman W.B."/>
            <person name="Parks D.H."/>
            <person name="Hugenholtz P."/>
        </authorList>
    </citation>
    <scope>NUCLEOTIDE SEQUENCE</scope>
    <source>
        <strain evidence="1">UBA8876</strain>
    </source>
</reference>
<dbReference type="Proteomes" id="UP000600774">
    <property type="component" value="Unassembled WGS sequence"/>
</dbReference>
<accession>A0A832W6W2</accession>
<gene>
    <name evidence="1" type="ORF">HA338_06290</name>
</gene>